<keyword evidence="8" id="KW-1185">Reference proteome</keyword>
<keyword evidence="3 5" id="KW-1133">Transmembrane helix</keyword>
<evidence type="ECO:0000313" key="7">
    <source>
        <dbReference type="EMBL" id="MXP42561.1"/>
    </source>
</evidence>
<feature type="domain" description="DUF202" evidence="6">
    <location>
        <begin position="19"/>
        <end position="82"/>
    </location>
</feature>
<accession>A0A6I4UUV1</accession>
<comment type="caution">
    <text evidence="7">The sequence shown here is derived from an EMBL/GenBank/DDBJ whole genome shotgun (WGS) entry which is preliminary data.</text>
</comment>
<keyword evidence="2 5" id="KW-0812">Transmembrane</keyword>
<proteinExistence type="predicted"/>
<sequence>MTTDRREEARERTEFAEDRTILANERTFAGWMRTSLGCIAIGVGFHALFNKIDPPWIPRLIATGFLLLAVLVIVLAERRAAAVIDRLNAHVVHTARRMNLRLFAGTISLGAATFAVIIWLLPISAG</sequence>
<evidence type="ECO:0000256" key="3">
    <source>
        <dbReference type="ARBA" id="ARBA00022989"/>
    </source>
</evidence>
<dbReference type="Pfam" id="PF02656">
    <property type="entry name" value="DUF202"/>
    <property type="match status" value="1"/>
</dbReference>
<evidence type="ECO:0000259" key="6">
    <source>
        <dbReference type="Pfam" id="PF02656"/>
    </source>
</evidence>
<dbReference type="RefSeq" id="WP_160747454.1">
    <property type="nucleotide sequence ID" value="NZ_WTYK01000008.1"/>
</dbReference>
<evidence type="ECO:0000256" key="1">
    <source>
        <dbReference type="ARBA" id="ARBA00004127"/>
    </source>
</evidence>
<gene>
    <name evidence="7" type="ORF">GRI75_13025</name>
</gene>
<dbReference type="AlphaFoldDB" id="A0A6I4UUV1"/>
<dbReference type="InterPro" id="IPR003807">
    <property type="entry name" value="DUF202"/>
</dbReference>
<organism evidence="7 8">
    <name type="scientific">Croceibacterium soli</name>
    <dbReference type="NCBI Taxonomy" id="1739690"/>
    <lineage>
        <taxon>Bacteria</taxon>
        <taxon>Pseudomonadati</taxon>
        <taxon>Pseudomonadota</taxon>
        <taxon>Alphaproteobacteria</taxon>
        <taxon>Sphingomonadales</taxon>
        <taxon>Erythrobacteraceae</taxon>
        <taxon>Croceibacterium</taxon>
    </lineage>
</organism>
<feature type="transmembrane region" description="Helical" evidence="5">
    <location>
        <begin position="56"/>
        <end position="76"/>
    </location>
</feature>
<evidence type="ECO:0000256" key="4">
    <source>
        <dbReference type="ARBA" id="ARBA00023136"/>
    </source>
</evidence>
<comment type="subcellular location">
    <subcellularLocation>
        <location evidence="1">Endomembrane system</location>
        <topology evidence="1">Multi-pass membrane protein</topology>
    </subcellularLocation>
</comment>
<name>A0A6I4UUV1_9SPHN</name>
<dbReference type="OrthoDB" id="582337at2"/>
<feature type="transmembrane region" description="Helical" evidence="5">
    <location>
        <begin position="102"/>
        <end position="121"/>
    </location>
</feature>
<dbReference type="Proteomes" id="UP000469159">
    <property type="component" value="Unassembled WGS sequence"/>
</dbReference>
<evidence type="ECO:0000313" key="8">
    <source>
        <dbReference type="Proteomes" id="UP000469159"/>
    </source>
</evidence>
<feature type="transmembrane region" description="Helical" evidence="5">
    <location>
        <begin position="28"/>
        <end position="50"/>
    </location>
</feature>
<reference evidence="7 8" key="1">
    <citation type="submission" date="2019-12" db="EMBL/GenBank/DDBJ databases">
        <title>Genomic-based taxomic classification of the family Erythrobacteraceae.</title>
        <authorList>
            <person name="Xu L."/>
        </authorList>
    </citation>
    <scope>NUCLEOTIDE SEQUENCE [LARGE SCALE GENOMIC DNA]</scope>
    <source>
        <strain evidence="7 8">MCCC 1K02066</strain>
    </source>
</reference>
<dbReference type="GO" id="GO:0012505">
    <property type="term" value="C:endomembrane system"/>
    <property type="evidence" value="ECO:0007669"/>
    <property type="project" value="UniProtKB-SubCell"/>
</dbReference>
<protein>
    <submittedName>
        <fullName evidence="7">DUF202 domain-containing protein</fullName>
    </submittedName>
</protein>
<evidence type="ECO:0000256" key="5">
    <source>
        <dbReference type="SAM" id="Phobius"/>
    </source>
</evidence>
<evidence type="ECO:0000256" key="2">
    <source>
        <dbReference type="ARBA" id="ARBA00022692"/>
    </source>
</evidence>
<keyword evidence="4 5" id="KW-0472">Membrane</keyword>
<dbReference type="EMBL" id="WTYK01000008">
    <property type="protein sequence ID" value="MXP42561.1"/>
    <property type="molecule type" value="Genomic_DNA"/>
</dbReference>